<keyword evidence="9" id="KW-0493">Microtubule</keyword>
<dbReference type="InterPro" id="IPR019821">
    <property type="entry name" value="Kinesin_motor_CS"/>
</dbReference>
<evidence type="ECO:0000256" key="4">
    <source>
        <dbReference type="ARBA" id="ARBA00022840"/>
    </source>
</evidence>
<keyword evidence="3 7" id="KW-0547">Nucleotide-binding</keyword>
<organism evidence="14 15">
    <name type="scientific">Monoraphidium neglectum</name>
    <dbReference type="NCBI Taxonomy" id="145388"/>
    <lineage>
        <taxon>Eukaryota</taxon>
        <taxon>Viridiplantae</taxon>
        <taxon>Chlorophyta</taxon>
        <taxon>core chlorophytes</taxon>
        <taxon>Chlorophyceae</taxon>
        <taxon>CS clade</taxon>
        <taxon>Sphaeropleales</taxon>
        <taxon>Selenastraceae</taxon>
        <taxon>Monoraphidium</taxon>
    </lineage>
</organism>
<dbReference type="PROSITE" id="PS00411">
    <property type="entry name" value="KINESIN_MOTOR_1"/>
    <property type="match status" value="1"/>
</dbReference>
<dbReference type="GO" id="GO:0003777">
    <property type="term" value="F:microtubule motor activity"/>
    <property type="evidence" value="ECO:0007669"/>
    <property type="project" value="InterPro"/>
</dbReference>
<protein>
    <recommendedName>
        <fullName evidence="9">Kinesin-like protein</fullName>
    </recommendedName>
</protein>
<gene>
    <name evidence="14" type="ORF">MNEG_1992</name>
</gene>
<dbReference type="AlphaFoldDB" id="A0A0D2N084"/>
<evidence type="ECO:0000256" key="5">
    <source>
        <dbReference type="ARBA" id="ARBA00023054"/>
    </source>
</evidence>
<dbReference type="GO" id="GO:0015035">
    <property type="term" value="F:protein-disulfide reductase activity"/>
    <property type="evidence" value="ECO:0007669"/>
    <property type="project" value="InterPro"/>
</dbReference>
<evidence type="ECO:0000256" key="8">
    <source>
        <dbReference type="PROSITE-ProRule" id="PRU00703"/>
    </source>
</evidence>
<evidence type="ECO:0000256" key="3">
    <source>
        <dbReference type="ARBA" id="ARBA00022741"/>
    </source>
</evidence>
<sequence>MVACKVVGVISRKDLIKVRQQGGSLQQKVKAHMTSPAITITPDAPVADAGALMLKEKIRRLPVVDAEGKPLGKPGCSGARRAAAAVAAEAGGGSIVSRSDIFAPLMMEKYKAYQDKEVAAVVTGAGITMTWDIKYLYDGECSMCLTLKGVLERQDKKKRIRFVDIADLDYDPMANMGVEFEDAMETIHAIRPDGRVLQGTDALRGLFDEVGLGWVVTVMELPLVGKLVDLLYEFLSKNRIKIGGMMDALVAAKRVSMSKAGVEVCGDVDGGCEIEWGEMSLDGEDQGPGAAGAAGTSESVERVSSASAVKVAVVVRPLLPFEIQAGAKDVVSVAPPSKISLPQRATNGGAPVDQHDFTFDRVYRADGPGASSKLNDEMITNVLDCFCQGFNGTILAYGQTGSGKTYTMGTAATAKELAAAAARGGTGGGGGAAVVGVVPRAIARVFEYVQKAAPLYDCALTVTYVEIYNEQVLDLLAGTTTATGAGAVTSAHVTGGGAGTSGGGGAQPPSQGGAGGFGGGGGAVAIREGPEGQIILEGATEARVRSREEVASLLARGNERRAVGSHKLNEASSRSHAVLALALEQRARPGAGVPRELRYLRWAERRLAVVGGSWRQLAAVGGGWDCLVDSRSKLALVDLAGSERAKQTGTTGTRFQEGVAINSGLLALGNVITALSEQQRGRSGGGKGGGGAAAAAAAAAARRHVPYRDSKLTRLLQDGLGGNRYAGRAMLISNSLQLNNALSPEQEVAFLRSALEAAQAEAAALRVEVAALQAENVSLRRG</sequence>
<dbReference type="PROSITE" id="PS50067">
    <property type="entry name" value="KINESIN_MOTOR_2"/>
    <property type="match status" value="1"/>
</dbReference>
<dbReference type="InterPro" id="IPR027640">
    <property type="entry name" value="Kinesin-like_fam"/>
</dbReference>
<dbReference type="Gene3D" id="3.10.580.10">
    <property type="entry name" value="CBS-domain"/>
    <property type="match status" value="1"/>
</dbReference>
<evidence type="ECO:0000256" key="6">
    <source>
        <dbReference type="ARBA" id="ARBA00023175"/>
    </source>
</evidence>
<dbReference type="Pfam" id="PF00225">
    <property type="entry name" value="Kinesin"/>
    <property type="match status" value="1"/>
</dbReference>
<proteinExistence type="inferred from homology"/>
<dbReference type="GO" id="GO:0008017">
    <property type="term" value="F:microtubule binding"/>
    <property type="evidence" value="ECO:0007669"/>
    <property type="project" value="InterPro"/>
</dbReference>
<dbReference type="GeneID" id="25734870"/>
<evidence type="ECO:0000256" key="9">
    <source>
        <dbReference type="RuleBase" id="RU000394"/>
    </source>
</evidence>
<evidence type="ECO:0000256" key="1">
    <source>
        <dbReference type="ARBA" id="ARBA00004496"/>
    </source>
</evidence>
<dbReference type="Pfam" id="PF00571">
    <property type="entry name" value="CBS"/>
    <property type="match status" value="1"/>
</dbReference>
<dbReference type="PRINTS" id="PR00380">
    <property type="entry name" value="KINESINHEAVY"/>
</dbReference>
<dbReference type="GO" id="GO:0007052">
    <property type="term" value="P:mitotic spindle organization"/>
    <property type="evidence" value="ECO:0007669"/>
    <property type="project" value="TreeGrafter"/>
</dbReference>
<keyword evidence="2" id="KW-0963">Cytoplasm</keyword>
<dbReference type="GO" id="GO:0005874">
    <property type="term" value="C:microtubule"/>
    <property type="evidence" value="ECO:0007669"/>
    <property type="project" value="UniProtKB-KW"/>
</dbReference>
<evidence type="ECO:0000256" key="7">
    <source>
        <dbReference type="PROSITE-ProRule" id="PRU00283"/>
    </source>
</evidence>
<dbReference type="Proteomes" id="UP000054498">
    <property type="component" value="Unassembled WGS sequence"/>
</dbReference>
<keyword evidence="15" id="KW-1185">Reference proteome</keyword>
<dbReference type="Pfam" id="PF04134">
    <property type="entry name" value="DCC1-like"/>
    <property type="match status" value="1"/>
</dbReference>
<dbReference type="GO" id="GO:0005524">
    <property type="term" value="F:ATP binding"/>
    <property type="evidence" value="ECO:0007669"/>
    <property type="project" value="UniProtKB-UniRule"/>
</dbReference>
<dbReference type="InterPro" id="IPR046342">
    <property type="entry name" value="CBS_dom_sf"/>
</dbReference>
<dbReference type="InterPro" id="IPR027417">
    <property type="entry name" value="P-loop_NTPase"/>
</dbReference>
<accession>A0A0D2N084</accession>
<dbReference type="SUPFAM" id="SSF54631">
    <property type="entry name" value="CBS-domain pair"/>
    <property type="match status" value="1"/>
</dbReference>
<feature type="domain" description="Kinesin motor" evidence="12">
    <location>
        <begin position="308"/>
        <end position="760"/>
    </location>
</feature>
<evidence type="ECO:0000259" key="13">
    <source>
        <dbReference type="PROSITE" id="PS51371"/>
    </source>
</evidence>
<dbReference type="PROSITE" id="PS51371">
    <property type="entry name" value="CBS"/>
    <property type="match status" value="1"/>
</dbReference>
<dbReference type="InterPro" id="IPR001752">
    <property type="entry name" value="Kinesin_motor_dom"/>
</dbReference>
<evidence type="ECO:0000256" key="2">
    <source>
        <dbReference type="ARBA" id="ARBA00022490"/>
    </source>
</evidence>
<evidence type="ECO:0000313" key="14">
    <source>
        <dbReference type="EMBL" id="KIZ05967.1"/>
    </source>
</evidence>
<reference evidence="14 15" key="1">
    <citation type="journal article" date="2013" name="BMC Genomics">
        <title>Reconstruction of the lipid metabolism for the microalga Monoraphidium neglectum from its genome sequence reveals characteristics suitable for biofuel production.</title>
        <authorList>
            <person name="Bogen C."/>
            <person name="Al-Dilaimi A."/>
            <person name="Albersmeier A."/>
            <person name="Wichmann J."/>
            <person name="Grundmann M."/>
            <person name="Rupp O."/>
            <person name="Lauersen K.J."/>
            <person name="Blifernez-Klassen O."/>
            <person name="Kalinowski J."/>
            <person name="Goesmann A."/>
            <person name="Mussgnug J.H."/>
            <person name="Kruse O."/>
        </authorList>
    </citation>
    <scope>NUCLEOTIDE SEQUENCE [LARGE SCALE GENOMIC DNA]</scope>
    <source>
        <strain evidence="14 15">SAG 48.87</strain>
    </source>
</reference>
<dbReference type="Gene3D" id="3.40.850.10">
    <property type="entry name" value="Kinesin motor domain"/>
    <property type="match status" value="1"/>
</dbReference>
<evidence type="ECO:0000256" key="10">
    <source>
        <dbReference type="SAM" id="Coils"/>
    </source>
</evidence>
<keyword evidence="4 7" id="KW-0067">ATP-binding</keyword>
<dbReference type="InterPro" id="IPR036961">
    <property type="entry name" value="Kinesin_motor_dom_sf"/>
</dbReference>
<feature type="coiled-coil region" evidence="10">
    <location>
        <begin position="748"/>
        <end position="775"/>
    </location>
</feature>
<evidence type="ECO:0000259" key="12">
    <source>
        <dbReference type="PROSITE" id="PS50067"/>
    </source>
</evidence>
<dbReference type="InterPro" id="IPR000644">
    <property type="entry name" value="CBS_dom"/>
</dbReference>
<feature type="region of interest" description="Disordered" evidence="11">
    <location>
        <begin position="498"/>
        <end position="522"/>
    </location>
</feature>
<dbReference type="PANTHER" id="PTHR47969:SF15">
    <property type="entry name" value="CHROMOSOME-ASSOCIATED KINESIN KIF4A-RELATED"/>
    <property type="match status" value="1"/>
</dbReference>
<keyword evidence="6 7" id="KW-0505">Motor protein</keyword>
<keyword evidence="5 10" id="KW-0175">Coiled coil</keyword>
<evidence type="ECO:0000313" key="15">
    <source>
        <dbReference type="Proteomes" id="UP000054498"/>
    </source>
</evidence>
<name>A0A0D2N084_9CHLO</name>
<dbReference type="PANTHER" id="PTHR47969">
    <property type="entry name" value="CHROMOSOME-ASSOCIATED KINESIN KIF4A-RELATED"/>
    <property type="match status" value="1"/>
</dbReference>
<dbReference type="SUPFAM" id="SSF52540">
    <property type="entry name" value="P-loop containing nucleoside triphosphate hydrolases"/>
    <property type="match status" value="1"/>
</dbReference>
<evidence type="ECO:0000256" key="11">
    <source>
        <dbReference type="SAM" id="MobiDB-lite"/>
    </source>
</evidence>
<keyword evidence="8" id="KW-0129">CBS domain</keyword>
<dbReference type="GO" id="GO:0051231">
    <property type="term" value="P:spindle elongation"/>
    <property type="evidence" value="ECO:0007669"/>
    <property type="project" value="TreeGrafter"/>
</dbReference>
<dbReference type="EMBL" id="KK100432">
    <property type="protein sequence ID" value="KIZ05967.1"/>
    <property type="molecule type" value="Genomic_DNA"/>
</dbReference>
<dbReference type="SMART" id="SM00129">
    <property type="entry name" value="KISc"/>
    <property type="match status" value="1"/>
</dbReference>
<feature type="domain" description="CBS" evidence="13">
    <location>
        <begin position="33"/>
        <end position="72"/>
    </location>
</feature>
<dbReference type="GO" id="GO:0007018">
    <property type="term" value="P:microtubule-based movement"/>
    <property type="evidence" value="ECO:0007669"/>
    <property type="project" value="InterPro"/>
</dbReference>
<comment type="subcellular location">
    <subcellularLocation>
        <location evidence="1">Cytoplasm</location>
    </subcellularLocation>
</comment>
<dbReference type="RefSeq" id="XP_013904986.1">
    <property type="nucleotide sequence ID" value="XM_014049532.1"/>
</dbReference>
<dbReference type="KEGG" id="mng:MNEG_1992"/>
<dbReference type="GO" id="GO:0005875">
    <property type="term" value="C:microtubule associated complex"/>
    <property type="evidence" value="ECO:0007669"/>
    <property type="project" value="TreeGrafter"/>
</dbReference>
<feature type="binding site" evidence="7">
    <location>
        <begin position="398"/>
        <end position="405"/>
    </location>
    <ligand>
        <name>ATP</name>
        <dbReference type="ChEBI" id="CHEBI:30616"/>
    </ligand>
</feature>
<dbReference type="InterPro" id="IPR007263">
    <property type="entry name" value="DCC1-like"/>
</dbReference>
<comment type="similarity">
    <text evidence="7 9">Belongs to the TRAFAC class myosin-kinesin ATPase superfamily. Kinesin family.</text>
</comment>
<dbReference type="GO" id="GO:0005737">
    <property type="term" value="C:cytoplasm"/>
    <property type="evidence" value="ECO:0007669"/>
    <property type="project" value="UniProtKB-SubCell"/>
</dbReference>
<dbReference type="STRING" id="145388.A0A0D2N084"/>
<dbReference type="OrthoDB" id="418595at2759"/>